<reference evidence="1 2" key="1">
    <citation type="submission" date="2020-08" db="EMBL/GenBank/DDBJ databases">
        <title>Description of novel Flavobacterium F-392 isolate.</title>
        <authorList>
            <person name="Saticioglu I.B."/>
            <person name="Duman M."/>
            <person name="Altun S."/>
        </authorList>
    </citation>
    <scope>NUCLEOTIDE SEQUENCE [LARGE SCALE GENOMIC DNA]</scope>
    <source>
        <strain evidence="1 2">F-392</strain>
    </source>
</reference>
<dbReference type="InterPro" id="IPR058060">
    <property type="entry name" value="HYC_CC_PP"/>
</dbReference>
<accession>A0A923MWU7</accession>
<dbReference type="NCBIfam" id="NF047658">
    <property type="entry name" value="HYC_CC_PP"/>
    <property type="match status" value="1"/>
</dbReference>
<proteinExistence type="predicted"/>
<dbReference type="EMBL" id="JACRUL010000001">
    <property type="protein sequence ID" value="MBC5843001.1"/>
    <property type="molecule type" value="Genomic_DNA"/>
</dbReference>
<dbReference type="RefSeq" id="WP_187016695.1">
    <property type="nucleotide sequence ID" value="NZ_JACRUK010000001.1"/>
</dbReference>
<dbReference type="InterPro" id="IPR058512">
    <property type="entry name" value="DUF8199"/>
</dbReference>
<keyword evidence="2" id="KW-1185">Reference proteome</keyword>
<gene>
    <name evidence="1" type="ORF">H8R25_00910</name>
</gene>
<organism evidence="1 2">
    <name type="scientific">Flavobacterium muglaense</name>
    <dbReference type="NCBI Taxonomy" id="2764716"/>
    <lineage>
        <taxon>Bacteria</taxon>
        <taxon>Pseudomonadati</taxon>
        <taxon>Bacteroidota</taxon>
        <taxon>Flavobacteriia</taxon>
        <taxon>Flavobacteriales</taxon>
        <taxon>Flavobacteriaceae</taxon>
        <taxon>Flavobacterium</taxon>
    </lineage>
</organism>
<dbReference type="Proteomes" id="UP000641454">
    <property type="component" value="Unassembled WGS sequence"/>
</dbReference>
<name>A0A923MWU7_9FLAO</name>
<comment type="caution">
    <text evidence="1">The sequence shown here is derived from an EMBL/GenBank/DDBJ whole genome shotgun (WGS) entry which is preliminary data.</text>
</comment>
<protein>
    <submittedName>
        <fullName evidence="1">Uncharacterized protein</fullName>
    </submittedName>
</protein>
<dbReference type="AlphaFoldDB" id="A0A923MWU7"/>
<sequence>MKFNKHISLFLALFLLVSNLGLSFNVHYCGEKISSIAPVYMTPVVVTQKVEKDCCGVILEKKKSCCNDKVVVIQKKAENVIIKAFTFSTINQLMLSDWSPIIFTKKYFFKNNRAVAYFCDAHAPPFFKLYKQYIFYA</sequence>
<dbReference type="Pfam" id="PF26622">
    <property type="entry name" value="DUF8199"/>
    <property type="match status" value="1"/>
</dbReference>
<evidence type="ECO:0000313" key="1">
    <source>
        <dbReference type="EMBL" id="MBC5843001.1"/>
    </source>
</evidence>
<evidence type="ECO:0000313" key="2">
    <source>
        <dbReference type="Proteomes" id="UP000641454"/>
    </source>
</evidence>